<reference evidence="5" key="1">
    <citation type="journal article" date="2020" name="Stud. Mycol.">
        <title>101 Dothideomycetes genomes: a test case for predicting lifestyles and emergence of pathogens.</title>
        <authorList>
            <person name="Haridas S."/>
            <person name="Albert R."/>
            <person name="Binder M."/>
            <person name="Bloem J."/>
            <person name="Labutti K."/>
            <person name="Salamov A."/>
            <person name="Andreopoulos B."/>
            <person name="Baker S."/>
            <person name="Barry K."/>
            <person name="Bills G."/>
            <person name="Bluhm B."/>
            <person name="Cannon C."/>
            <person name="Castanera R."/>
            <person name="Culley D."/>
            <person name="Daum C."/>
            <person name="Ezra D."/>
            <person name="Gonzalez J."/>
            <person name="Henrissat B."/>
            <person name="Kuo A."/>
            <person name="Liang C."/>
            <person name="Lipzen A."/>
            <person name="Lutzoni F."/>
            <person name="Magnuson J."/>
            <person name="Mondo S."/>
            <person name="Nolan M."/>
            <person name="Ohm R."/>
            <person name="Pangilinan J."/>
            <person name="Park H.-J."/>
            <person name="Ramirez L."/>
            <person name="Alfaro M."/>
            <person name="Sun H."/>
            <person name="Tritt A."/>
            <person name="Yoshinaga Y."/>
            <person name="Zwiers L.-H."/>
            <person name="Turgeon B."/>
            <person name="Goodwin S."/>
            <person name="Spatafora J."/>
            <person name="Crous P."/>
            <person name="Grigoriev I."/>
        </authorList>
    </citation>
    <scope>NUCLEOTIDE SEQUENCE</scope>
    <source>
        <strain evidence="5">CBS 627.86</strain>
    </source>
</reference>
<dbReference type="PANTHER" id="PTHR43918">
    <property type="entry name" value="ACETYLCHOLINESTERASE"/>
    <property type="match status" value="1"/>
</dbReference>
<dbReference type="EMBL" id="ML977315">
    <property type="protein sequence ID" value="KAF2119206.1"/>
    <property type="molecule type" value="Genomic_DNA"/>
</dbReference>
<evidence type="ECO:0000256" key="2">
    <source>
        <dbReference type="ARBA" id="ARBA00022801"/>
    </source>
</evidence>
<comment type="similarity">
    <text evidence="1 3">Belongs to the type-B carboxylesterase/lipase family.</text>
</comment>
<evidence type="ECO:0000313" key="5">
    <source>
        <dbReference type="EMBL" id="KAF2119206.1"/>
    </source>
</evidence>
<proteinExistence type="inferred from homology"/>
<feature type="domain" description="Carboxylesterase type B" evidence="4">
    <location>
        <begin position="219"/>
        <end position="408"/>
    </location>
</feature>
<dbReference type="InterPro" id="IPR050654">
    <property type="entry name" value="AChE-related_enzymes"/>
</dbReference>
<dbReference type="Pfam" id="PF00135">
    <property type="entry name" value="COesterase"/>
    <property type="match status" value="3"/>
</dbReference>
<dbReference type="OrthoDB" id="408631at2759"/>
<keyword evidence="3" id="KW-0732">Signal</keyword>
<dbReference type="PROSITE" id="PS00122">
    <property type="entry name" value="CARBOXYLESTERASE_B_1"/>
    <property type="match status" value="1"/>
</dbReference>
<sequence>MLSIRTLLLLCVTSATSLAYPGKSHRAFDDLVVRTNLFSVQGIQWPNSTDVRFFGGIPYAEPPVGSARFQPPITKKPVVETIDASWFGPSCIQYNSGAATVYSQNLTGFLLSPGQQQSEDCLTLNVWAPRGRQAYSAESTGLLPVMIWIHGGGFTSGGAAKCDRRSVELFGSASATGHQCNGISLGESQHSYPIDAIVWTAVSGPLTGGFHTTAAADHFSYRLNIFGYPNAAALEGGNLNPGLLDQRKAVEWVYQNIHAFGGDAEQMVLFGQSAGAQAVDKYAYAWAFDPLVKGFIPQSGSAADSSSTDSQHTNFTHVASQVGCTANSKDEELACMQKANATAIIEVYNKYNASLNGGNSLSFAPSPDNITSFGNYTDRRARGLCARLPTLVTQTNNEGASLVAFDPAGPNQTAVDAFTLLRMTCPQSQSALARADYDVPVWRTRYFGEWPNVNPYSWLGAYHSSDLPMVFATSELLGPNTPAEAATSQYMQDAWGAFARDPVNGLVEYGWPKYDPNADTLIKLGFENHTAAVFGPGDEYDSGCPQ</sequence>
<gene>
    <name evidence="5" type="ORF">BDV96DRAFT_595956</name>
</gene>
<dbReference type="AlphaFoldDB" id="A0A6A5ZJ96"/>
<evidence type="ECO:0000313" key="6">
    <source>
        <dbReference type="Proteomes" id="UP000799770"/>
    </source>
</evidence>
<dbReference type="InterPro" id="IPR029058">
    <property type="entry name" value="AB_hydrolase_fold"/>
</dbReference>
<evidence type="ECO:0000259" key="4">
    <source>
        <dbReference type="Pfam" id="PF00135"/>
    </source>
</evidence>
<dbReference type="InterPro" id="IPR002018">
    <property type="entry name" value="CarbesteraseB"/>
</dbReference>
<feature type="signal peptide" evidence="3">
    <location>
        <begin position="1"/>
        <end position="19"/>
    </location>
</feature>
<dbReference type="Gene3D" id="3.40.50.1820">
    <property type="entry name" value="alpha/beta hydrolase"/>
    <property type="match status" value="2"/>
</dbReference>
<dbReference type="PROSITE" id="PS00941">
    <property type="entry name" value="CARBOXYLESTERASE_B_2"/>
    <property type="match status" value="1"/>
</dbReference>
<dbReference type="SUPFAM" id="SSF53474">
    <property type="entry name" value="alpha/beta-Hydrolases"/>
    <property type="match status" value="1"/>
</dbReference>
<evidence type="ECO:0000256" key="1">
    <source>
        <dbReference type="ARBA" id="ARBA00005964"/>
    </source>
</evidence>
<evidence type="ECO:0000256" key="3">
    <source>
        <dbReference type="RuleBase" id="RU361235"/>
    </source>
</evidence>
<keyword evidence="2 3" id="KW-0378">Hydrolase</keyword>
<dbReference type="EC" id="3.1.1.-" evidence="3"/>
<dbReference type="InterPro" id="IPR019826">
    <property type="entry name" value="Carboxylesterase_B_AS"/>
</dbReference>
<organism evidence="5 6">
    <name type="scientific">Lophiotrema nucula</name>
    <dbReference type="NCBI Taxonomy" id="690887"/>
    <lineage>
        <taxon>Eukaryota</taxon>
        <taxon>Fungi</taxon>
        <taxon>Dikarya</taxon>
        <taxon>Ascomycota</taxon>
        <taxon>Pezizomycotina</taxon>
        <taxon>Dothideomycetes</taxon>
        <taxon>Pleosporomycetidae</taxon>
        <taxon>Pleosporales</taxon>
        <taxon>Lophiotremataceae</taxon>
        <taxon>Lophiotrema</taxon>
    </lineage>
</organism>
<name>A0A6A5ZJ96_9PLEO</name>
<dbReference type="PANTHER" id="PTHR43918:SF4">
    <property type="entry name" value="CARBOXYLIC ESTER HYDROLASE"/>
    <property type="match status" value="1"/>
</dbReference>
<feature type="domain" description="Carboxylesterase type B" evidence="4">
    <location>
        <begin position="412"/>
        <end position="529"/>
    </location>
</feature>
<dbReference type="InterPro" id="IPR019819">
    <property type="entry name" value="Carboxylesterase_B_CS"/>
</dbReference>
<accession>A0A6A5ZJ96</accession>
<protein>
    <recommendedName>
        <fullName evidence="3">Carboxylic ester hydrolase</fullName>
        <ecNumber evidence="3">3.1.1.-</ecNumber>
    </recommendedName>
</protein>
<dbReference type="Proteomes" id="UP000799770">
    <property type="component" value="Unassembled WGS sequence"/>
</dbReference>
<feature type="chain" id="PRO_5025714827" description="Carboxylic ester hydrolase" evidence="3">
    <location>
        <begin position="20"/>
        <end position="546"/>
    </location>
</feature>
<keyword evidence="6" id="KW-1185">Reference proteome</keyword>
<dbReference type="GO" id="GO:0052689">
    <property type="term" value="F:carboxylic ester hydrolase activity"/>
    <property type="evidence" value="ECO:0007669"/>
    <property type="project" value="TreeGrafter"/>
</dbReference>
<feature type="domain" description="Carboxylesterase type B" evidence="4">
    <location>
        <begin position="30"/>
        <end position="165"/>
    </location>
</feature>